<keyword evidence="1" id="KW-0472">Membrane</keyword>
<dbReference type="EMBL" id="PHUF01000008">
    <property type="protein sequence ID" value="PKB13295.1"/>
    <property type="molecule type" value="Genomic_DNA"/>
</dbReference>
<evidence type="ECO:0000313" key="3">
    <source>
        <dbReference type="Proteomes" id="UP000232587"/>
    </source>
</evidence>
<gene>
    <name evidence="2" type="ORF">B0I00_3332</name>
</gene>
<keyword evidence="1" id="KW-1133">Transmembrane helix</keyword>
<accession>A0A2N0H2X3</accession>
<organism evidence="2 3">
    <name type="scientific">Novosphingobium kunmingense</name>
    <dbReference type="NCBI Taxonomy" id="1211806"/>
    <lineage>
        <taxon>Bacteria</taxon>
        <taxon>Pseudomonadati</taxon>
        <taxon>Pseudomonadota</taxon>
        <taxon>Alphaproteobacteria</taxon>
        <taxon>Sphingomonadales</taxon>
        <taxon>Sphingomonadaceae</taxon>
        <taxon>Novosphingobium</taxon>
    </lineage>
</organism>
<feature type="non-terminal residue" evidence="2">
    <location>
        <position position="1"/>
    </location>
</feature>
<evidence type="ECO:0000313" key="2">
    <source>
        <dbReference type="EMBL" id="PKB13295.1"/>
    </source>
</evidence>
<keyword evidence="1" id="KW-0812">Transmembrane</keyword>
<keyword evidence="3" id="KW-1185">Reference proteome</keyword>
<sequence>RKSRHAIRKRRGLYWEHYAIAAIFVASWVGFVWVVFGPLIIGGPPAQP</sequence>
<dbReference type="Proteomes" id="UP000232587">
    <property type="component" value="Unassembled WGS sequence"/>
</dbReference>
<name>A0A2N0H2X3_9SPHN</name>
<evidence type="ECO:0000256" key="1">
    <source>
        <dbReference type="SAM" id="Phobius"/>
    </source>
</evidence>
<feature type="transmembrane region" description="Helical" evidence="1">
    <location>
        <begin position="20"/>
        <end position="41"/>
    </location>
</feature>
<reference evidence="2 3" key="1">
    <citation type="submission" date="2017-11" db="EMBL/GenBank/DDBJ databases">
        <title>Genomic Encyclopedia of Type Strains, Phase III (KMG-III): the genomes of soil and plant-associated and newly described type strains.</title>
        <authorList>
            <person name="Whitman W."/>
        </authorList>
    </citation>
    <scope>NUCLEOTIDE SEQUENCE [LARGE SCALE GENOMIC DNA]</scope>
    <source>
        <strain evidence="2 3">CGMCC 1.12274</strain>
    </source>
</reference>
<protein>
    <submittedName>
        <fullName evidence="2">Uncharacterized protein</fullName>
    </submittedName>
</protein>
<proteinExistence type="predicted"/>
<dbReference type="AlphaFoldDB" id="A0A2N0H2X3"/>
<comment type="caution">
    <text evidence="2">The sequence shown here is derived from an EMBL/GenBank/DDBJ whole genome shotgun (WGS) entry which is preliminary data.</text>
</comment>